<dbReference type="RefSeq" id="YP_009325073.1">
    <property type="nucleotide sequence ID" value="NC_031944.1"/>
</dbReference>
<proteinExistence type="predicted"/>
<name>A0A1D8KSK2_9CAUD</name>
<evidence type="ECO:0000313" key="2">
    <source>
        <dbReference type="EMBL" id="AOV61557.1"/>
    </source>
</evidence>
<gene>
    <name evidence="2" type="ORF">P090810_084</name>
</gene>
<dbReference type="Proteomes" id="UP000204364">
    <property type="component" value="Segment"/>
</dbReference>
<accession>A0A1D8KSK2</accession>
<dbReference type="OrthoDB" id="668at10239"/>
<keyword evidence="3" id="KW-1185">Reference proteome</keyword>
<dbReference type="EMBL" id="KU686210">
    <property type="protein sequence ID" value="AOV61557.1"/>
    <property type="molecule type" value="Genomic_DNA"/>
</dbReference>
<dbReference type="GeneID" id="30310037"/>
<feature type="domain" description="Baseplate wedge protein gp6-like N-terminal helical" evidence="1">
    <location>
        <begin position="13"/>
        <end position="85"/>
    </location>
</feature>
<dbReference type="KEGG" id="vg:30310037"/>
<dbReference type="Gene3D" id="3.30.300.200">
    <property type="match status" value="1"/>
</dbReference>
<dbReference type="Pfam" id="PF21379">
    <property type="entry name" value="Gp6-like_1st"/>
    <property type="match status" value="1"/>
</dbReference>
<evidence type="ECO:0000259" key="1">
    <source>
        <dbReference type="Pfam" id="PF21379"/>
    </source>
</evidence>
<dbReference type="InterPro" id="IPR049026">
    <property type="entry name" value="Gp6-like_N"/>
</dbReference>
<sequence length="721" mass="78219">MAALPSELTSLDFFEIKESIRSYLRTRSEFTDYDFEGSAASYLIDILAYNTYYAAFTANMSMNEAFLESATVRDNIVRIAKQIGYTPRSKKASRACVSMTVQAATLPGGQSYPDTVKIEKGDVFVTNVDGESYTYALLTTVESNVDQNTGIATFSKITIYQGNLLKYSYTVDDTARPEYVIPSENVDTERIKVLVRPNEQSVEVDEYSLAKNITALDSTSRVYFIEETEDLRYKISFGDGVLGRKLIDNEFITIEYLDTDGPEANGATKFNFIGRLIDNSGRIVLPASLTMQTTENAADGESRETGLSIKYRAPKSFSVQNRAVTEADYAYLVSELFPQAASVTAYGGEKLSPPEYGKVYISVRSKTGVNLNTTTKKRIKNQLLNYSMASIEPIIVDPRIFYISPKVYPTFNGNDTTRSSNELASAILKSVDQFNSQNRNDRFGGRLELSKFNSMIDSADTSISGTTTHMSLGQNLDQFTFGNQFTQCLNFDNPITDPNKYGGGDNGDGTGGTGTGDGTGACKPKFSSVKSGTFYATGYTEEVADLIGAGEAAGSLLAGTTGTDAVLAGGNSALEDVLFNTTTSSTSTLVPVNLRDDGLGNMMMVTNRNEKEVVLNNSIGTVNYSTGQVCVGPLNIADTPDGTARVPVVVLPGPGSIKIPAGVDPTLFNPEVYPRDINVDDVAIANFDPFNFNGWNYGGGGINTINYPVDAFVYPETETCF</sequence>
<evidence type="ECO:0000313" key="3">
    <source>
        <dbReference type="Proteomes" id="UP000204364"/>
    </source>
</evidence>
<organism evidence="2 3">
    <name type="scientific">Synechococcus phage S-WAM1</name>
    <dbReference type="NCBI Taxonomy" id="1815521"/>
    <lineage>
        <taxon>Viruses</taxon>
        <taxon>Duplodnaviria</taxon>
        <taxon>Heunggongvirae</taxon>
        <taxon>Uroviricota</taxon>
        <taxon>Caudoviricetes</taxon>
        <taxon>Pantevenvirales</taxon>
        <taxon>Kyanoviridae</taxon>
        <taxon>Sokavirus</taxon>
        <taxon>Sokavirus swam1</taxon>
    </lineage>
</organism>
<protein>
    <submittedName>
        <fullName evidence="2">Baseplate wedge subunit</fullName>
    </submittedName>
</protein>
<reference evidence="2 3" key="1">
    <citation type="journal article" date="2016" name="Virology">
        <title>The genomic content and context of auxiliary metabolic genes in marine cyanomyoviruses.</title>
        <authorList>
            <person name="Crummett L.T."/>
            <person name="Puxty R.J."/>
            <person name="Weihe C."/>
            <person name="Marston M.F."/>
            <person name="Martiny J.B."/>
        </authorList>
    </citation>
    <scope>NUCLEOTIDE SEQUENCE [LARGE SCALE GENOMIC DNA]</scope>
    <source>
        <strain evidence="2">0810PA09</strain>
    </source>
</reference>